<reference evidence="3 4" key="1">
    <citation type="submission" date="2020-08" db="EMBL/GenBank/DDBJ databases">
        <title>Draft genome sequence of Parasphingopyxis sp. GrpM-11.</title>
        <authorList>
            <person name="Oh J."/>
            <person name="Roh D.-H."/>
        </authorList>
    </citation>
    <scope>NUCLEOTIDE SEQUENCE [LARGE SCALE GENOMIC DNA]</scope>
    <source>
        <strain evidence="3 4">GrpM-11</strain>
    </source>
</reference>
<proteinExistence type="predicted"/>
<dbReference type="Pfam" id="PF13577">
    <property type="entry name" value="SnoaL_4"/>
    <property type="match status" value="1"/>
</dbReference>
<accession>A0A842HWB8</accession>
<evidence type="ECO:0000313" key="4">
    <source>
        <dbReference type="Proteomes" id="UP000564378"/>
    </source>
</evidence>
<feature type="domain" description="SnoaL-like" evidence="2">
    <location>
        <begin position="17"/>
        <end position="137"/>
    </location>
</feature>
<gene>
    <name evidence="3" type="ORF">H6P80_06125</name>
</gene>
<keyword evidence="4" id="KW-1185">Reference proteome</keyword>
<protein>
    <submittedName>
        <fullName evidence="3">Nuclear transport factor 2 family protein</fullName>
    </submittedName>
</protein>
<dbReference type="Proteomes" id="UP000564378">
    <property type="component" value="Unassembled WGS sequence"/>
</dbReference>
<dbReference type="AlphaFoldDB" id="A0A842HWB8"/>
<dbReference type="EMBL" id="JACJVJ010000001">
    <property type="protein sequence ID" value="MBC2777195.1"/>
    <property type="molecule type" value="Genomic_DNA"/>
</dbReference>
<dbReference type="SUPFAM" id="SSF54427">
    <property type="entry name" value="NTF2-like"/>
    <property type="match status" value="1"/>
</dbReference>
<feature type="region of interest" description="Disordered" evidence="1">
    <location>
        <begin position="157"/>
        <end position="179"/>
    </location>
</feature>
<dbReference type="InterPro" id="IPR032710">
    <property type="entry name" value="NTF2-like_dom_sf"/>
</dbReference>
<evidence type="ECO:0000313" key="3">
    <source>
        <dbReference type="EMBL" id="MBC2777195.1"/>
    </source>
</evidence>
<dbReference type="Gene3D" id="3.10.450.50">
    <property type="match status" value="1"/>
</dbReference>
<evidence type="ECO:0000259" key="2">
    <source>
        <dbReference type="Pfam" id="PF13577"/>
    </source>
</evidence>
<organism evidence="3 4">
    <name type="scientific">Parasphingopyxis marina</name>
    <dbReference type="NCBI Taxonomy" id="2761622"/>
    <lineage>
        <taxon>Bacteria</taxon>
        <taxon>Pseudomonadati</taxon>
        <taxon>Pseudomonadota</taxon>
        <taxon>Alphaproteobacteria</taxon>
        <taxon>Sphingomonadales</taxon>
        <taxon>Sphingomonadaceae</taxon>
        <taxon>Parasphingopyxis</taxon>
    </lineage>
</organism>
<comment type="caution">
    <text evidence="3">The sequence shown here is derived from an EMBL/GenBank/DDBJ whole genome shotgun (WGS) entry which is preliminary data.</text>
</comment>
<sequence length="179" mass="20426">MDMDKDEVAALVREVRYLRDRQDILDCINNYGRGLDRLDADLIRDAFHPDATDNHGPFLGGVDAFVPFAIDCEAAFLNTHHGITSHNCEIKGDTAHAESYVFWFVQMPDGEKIGAGGGRYIDKLERREGKWKVSLRRLLMDWTFQVPEDKWLGDEWSGVKGERDKTDPSYLRPMTIPPA</sequence>
<dbReference type="InterPro" id="IPR037401">
    <property type="entry name" value="SnoaL-like"/>
</dbReference>
<evidence type="ECO:0000256" key="1">
    <source>
        <dbReference type="SAM" id="MobiDB-lite"/>
    </source>
</evidence>
<name>A0A842HWB8_9SPHN</name>